<gene>
    <name evidence="2" type="ORF">AJ80_06311</name>
</gene>
<dbReference type="EMBL" id="PDNA01000104">
    <property type="protein sequence ID" value="PGH13442.1"/>
    <property type="molecule type" value="Genomic_DNA"/>
</dbReference>
<name>A0A2B7XXU7_POLH7</name>
<feature type="compositionally biased region" description="Polar residues" evidence="1">
    <location>
        <begin position="108"/>
        <end position="122"/>
    </location>
</feature>
<reference evidence="2 3" key="1">
    <citation type="submission" date="2017-10" db="EMBL/GenBank/DDBJ databases">
        <title>Comparative genomics in systemic dimorphic fungi from Ajellomycetaceae.</title>
        <authorList>
            <person name="Munoz J.F."/>
            <person name="Mcewen J.G."/>
            <person name="Clay O.K."/>
            <person name="Cuomo C.A."/>
        </authorList>
    </citation>
    <scope>NUCLEOTIDE SEQUENCE [LARGE SCALE GENOMIC DNA]</scope>
    <source>
        <strain evidence="2 3">UAMH7299</strain>
    </source>
</reference>
<feature type="region of interest" description="Disordered" evidence="1">
    <location>
        <begin position="108"/>
        <end position="181"/>
    </location>
</feature>
<accession>A0A2B7XXU7</accession>
<sequence length="552" mass="62389">MLALSLLCRWFGVGHKAQRRVCKVRTVPPVAEKEVYDIEWNGDSCGKEAERGLTRYYIAKTLPPMFTAPKSLLEKTVKEQIAKRLVVVQVVSSYHHSRQAVIELSKSQSGLDIHTSSGTSRCSVDDNEMPESRISDRTSAEKTQEAVELPVPDQSSPQYGSLAVDSPRDGNYPASDSDDSSEYFEARTDFVRRNYLPIAKAGDKHASVYEMFSPIPLDKTRFRTDTATPTIRSDKDEDDDECLVGAPAPRRQFITHTPDRVEFVIRSQSDPDNFREMAPSYTFGYAVGSNHDTTRGMESMDTRVGTRAGFNRQQVKPDFGDTITDRVWRDPICVADSRYMAKTPCPQTALRDVTSISPNRSVEARRRDNSWITRVPDRIQLYNRASRAKTNHYVESLQRRRKHRLYQRVETGSAETRNGAVSPRYVKAPGSGTNHTIAYLQAFENPSPAIEGPRYIYLPSYQSMGMLGSGTTHTISCLQAFENTSSLAIECHQHIYMPKPRRVGHLSHILHYGLTEETNFTRYHHRTPSPAAPSLVEVYDAPFLLRQITWIG</sequence>
<proteinExistence type="predicted"/>
<organism evidence="2 3">
    <name type="scientific">Polytolypa hystricis (strain UAMH7299)</name>
    <dbReference type="NCBI Taxonomy" id="1447883"/>
    <lineage>
        <taxon>Eukaryota</taxon>
        <taxon>Fungi</taxon>
        <taxon>Dikarya</taxon>
        <taxon>Ascomycota</taxon>
        <taxon>Pezizomycotina</taxon>
        <taxon>Eurotiomycetes</taxon>
        <taxon>Eurotiomycetidae</taxon>
        <taxon>Onygenales</taxon>
        <taxon>Onygenales incertae sedis</taxon>
        <taxon>Polytolypa</taxon>
    </lineage>
</organism>
<evidence type="ECO:0000313" key="2">
    <source>
        <dbReference type="EMBL" id="PGH13442.1"/>
    </source>
</evidence>
<dbReference type="Proteomes" id="UP000224634">
    <property type="component" value="Unassembled WGS sequence"/>
</dbReference>
<evidence type="ECO:0000313" key="3">
    <source>
        <dbReference type="Proteomes" id="UP000224634"/>
    </source>
</evidence>
<keyword evidence="3" id="KW-1185">Reference proteome</keyword>
<feature type="compositionally biased region" description="Basic and acidic residues" evidence="1">
    <location>
        <begin position="130"/>
        <end position="145"/>
    </location>
</feature>
<evidence type="ECO:0000256" key="1">
    <source>
        <dbReference type="SAM" id="MobiDB-lite"/>
    </source>
</evidence>
<protein>
    <submittedName>
        <fullName evidence="2">Uncharacterized protein</fullName>
    </submittedName>
</protein>
<dbReference type="AlphaFoldDB" id="A0A2B7XXU7"/>
<comment type="caution">
    <text evidence="2">The sequence shown here is derived from an EMBL/GenBank/DDBJ whole genome shotgun (WGS) entry which is preliminary data.</text>
</comment>